<evidence type="ECO:0000259" key="3">
    <source>
        <dbReference type="Pfam" id="PF01478"/>
    </source>
</evidence>
<dbReference type="InterPro" id="IPR050882">
    <property type="entry name" value="Prepilin_peptidase/N-MTase"/>
</dbReference>
<name>A0A0U9H9P1_9BACI</name>
<dbReference type="GO" id="GO:0004190">
    <property type="term" value="F:aspartic-type endopeptidase activity"/>
    <property type="evidence" value="ECO:0007669"/>
    <property type="project" value="InterPro"/>
</dbReference>
<protein>
    <submittedName>
        <fullName evidence="4">Late competence protein ComC</fullName>
    </submittedName>
</protein>
<keyword evidence="2" id="KW-0812">Transmembrane</keyword>
<evidence type="ECO:0000256" key="2">
    <source>
        <dbReference type="SAM" id="Phobius"/>
    </source>
</evidence>
<dbReference type="Pfam" id="PF01478">
    <property type="entry name" value="Peptidase_A24"/>
    <property type="match status" value="1"/>
</dbReference>
<dbReference type="Gene3D" id="1.20.120.1220">
    <property type="match status" value="1"/>
</dbReference>
<dbReference type="Proteomes" id="UP000052946">
    <property type="component" value="Unassembled WGS sequence"/>
</dbReference>
<comment type="similarity">
    <text evidence="1">Belongs to the peptidase A24 family.</text>
</comment>
<dbReference type="InterPro" id="IPR000045">
    <property type="entry name" value="Prepilin_IV_endopep_pep"/>
</dbReference>
<feature type="transmembrane region" description="Helical" evidence="2">
    <location>
        <begin position="87"/>
        <end position="106"/>
    </location>
</feature>
<dbReference type="PANTHER" id="PTHR30487:SF0">
    <property type="entry name" value="PREPILIN LEADER PEPTIDASE_N-METHYLTRANSFERASE-RELATED"/>
    <property type="match status" value="1"/>
</dbReference>
<accession>A0A0U9H9P1</accession>
<gene>
    <name evidence="4" type="ORF">OPHB3_3402</name>
</gene>
<feature type="domain" description="Prepilin type IV endopeptidase peptidase" evidence="3">
    <location>
        <begin position="6"/>
        <end position="71"/>
    </location>
</feature>
<dbReference type="PANTHER" id="PTHR30487">
    <property type="entry name" value="TYPE 4 PREPILIN-LIKE PROTEINS LEADER PEPTIDE-PROCESSING ENZYME"/>
    <property type="match status" value="1"/>
</dbReference>
<evidence type="ECO:0000313" key="5">
    <source>
        <dbReference type="Proteomes" id="UP000052946"/>
    </source>
</evidence>
<organism evidence="4 5">
    <name type="scientific">Oceanobacillus picturae</name>
    <dbReference type="NCBI Taxonomy" id="171693"/>
    <lineage>
        <taxon>Bacteria</taxon>
        <taxon>Bacillati</taxon>
        <taxon>Bacillota</taxon>
        <taxon>Bacilli</taxon>
        <taxon>Bacillales</taxon>
        <taxon>Bacillaceae</taxon>
        <taxon>Oceanobacillus</taxon>
    </lineage>
</organism>
<evidence type="ECO:0000313" key="4">
    <source>
        <dbReference type="EMBL" id="GAQ19434.1"/>
    </source>
</evidence>
<feature type="transmembrane region" description="Helical" evidence="2">
    <location>
        <begin position="42"/>
        <end position="75"/>
    </location>
</feature>
<proteinExistence type="inferred from homology"/>
<feature type="transmembrane region" description="Helical" evidence="2">
    <location>
        <begin position="13"/>
        <end position="30"/>
    </location>
</feature>
<reference evidence="5" key="1">
    <citation type="submission" date="2015-07" db="EMBL/GenBank/DDBJ databases">
        <title>Draft Genome Sequence of Oceanobacillus picturae Heshi-B3 that Was Isolated from Fermented Rice Bran with Aging Salted Mackerel, Which Was Named Heshiko as Traditional Fermented Seafood in Japan.</title>
        <authorList>
            <person name="Akuzawa S."/>
            <person name="Nakagawa J."/>
            <person name="Kanekatsu T."/>
            <person name="Kanesaki Y."/>
            <person name="Suzuki T."/>
        </authorList>
    </citation>
    <scope>NUCLEOTIDE SEQUENCE [LARGE SCALE GENOMIC DNA]</scope>
    <source>
        <strain evidence="5">Heshi-B3</strain>
    </source>
</reference>
<comment type="caution">
    <text evidence="4">The sequence shown here is derived from an EMBL/GenBank/DDBJ whole genome shotgun (WGS) entry which is preliminary data.</text>
</comment>
<dbReference type="EMBL" id="BBXV01000045">
    <property type="protein sequence ID" value="GAQ19434.1"/>
    <property type="molecule type" value="Genomic_DNA"/>
</dbReference>
<keyword evidence="2" id="KW-1133">Transmembrane helix</keyword>
<dbReference type="GO" id="GO:0006465">
    <property type="term" value="P:signal peptide processing"/>
    <property type="evidence" value="ECO:0007669"/>
    <property type="project" value="TreeGrafter"/>
</dbReference>
<sequence>MRFLEPLEPWWDSLVGAIAGLVIIALVIMISRGGMGAGDMKLFGVLGIVLGLQGTLLAFFISCIIGAIVGLLFIVLKVIDRKQPVPFGPYIVLASLITYFYGERLIDWYITIL</sequence>
<dbReference type="GO" id="GO:0005886">
    <property type="term" value="C:plasma membrane"/>
    <property type="evidence" value="ECO:0007669"/>
    <property type="project" value="TreeGrafter"/>
</dbReference>
<reference evidence="4 5" key="2">
    <citation type="journal article" date="2016" name="Genome Announc.">
        <title>Draft Genome Sequence of Oceanobacillus picturae Heshi-B3, Isolated from Fermented Rice Bran in a Traditional Japanese Seafood Dish.</title>
        <authorList>
            <person name="Akuzawa S."/>
            <person name="Nagaoka J."/>
            <person name="Kanekatsu M."/>
            <person name="Kanesaki Y."/>
            <person name="Suzuki T."/>
        </authorList>
    </citation>
    <scope>NUCLEOTIDE SEQUENCE [LARGE SCALE GENOMIC DNA]</scope>
    <source>
        <strain evidence="4 5">Heshi-B3</strain>
    </source>
</reference>
<dbReference type="AlphaFoldDB" id="A0A0U9H9P1"/>
<evidence type="ECO:0000256" key="1">
    <source>
        <dbReference type="ARBA" id="ARBA00005801"/>
    </source>
</evidence>
<keyword evidence="2" id="KW-0472">Membrane</keyword>